<proteinExistence type="predicted"/>
<keyword evidence="2" id="KW-0966">Cell projection</keyword>
<accession>A0ABV7TQY5</accession>
<sequence length="136" mass="14372">MQLLRVAVAGALWLLAASAGAASGSYGADAAGQAVHARNVYYYAHFAVPPATPADGRISSVSYRWQFSAQPEGLRVYLCLGSQCLDVSQQPQGSSDVFKGASPSLPFRLKYLLPGRGGVAPLYPGRQQLAVNYTLP</sequence>
<comment type="caution">
    <text evidence="2">The sequence shown here is derived from an EMBL/GenBank/DDBJ whole genome shotgun (WGS) entry which is preliminary data.</text>
</comment>
<feature type="chain" id="PRO_5045809363" evidence="1">
    <location>
        <begin position="22"/>
        <end position="136"/>
    </location>
</feature>
<evidence type="ECO:0000313" key="3">
    <source>
        <dbReference type="Proteomes" id="UP001595636"/>
    </source>
</evidence>
<reference evidence="3" key="1">
    <citation type="journal article" date="2019" name="Int. J. Syst. Evol. Microbiol.">
        <title>The Global Catalogue of Microorganisms (GCM) 10K type strain sequencing project: providing services to taxonomists for standard genome sequencing and annotation.</title>
        <authorList>
            <consortium name="The Broad Institute Genomics Platform"/>
            <consortium name="The Broad Institute Genome Sequencing Center for Infectious Disease"/>
            <person name="Wu L."/>
            <person name="Ma J."/>
        </authorList>
    </citation>
    <scope>NUCLEOTIDE SEQUENCE [LARGE SCALE GENOMIC DNA]</scope>
    <source>
        <strain evidence="3">KCTC 42195</strain>
    </source>
</reference>
<protein>
    <submittedName>
        <fullName evidence="2">Flagellar protein FlhE</fullName>
    </submittedName>
</protein>
<keyword evidence="2" id="KW-0282">Flagellum</keyword>
<keyword evidence="3" id="KW-1185">Reference proteome</keyword>
<dbReference type="InterPro" id="IPR009420">
    <property type="entry name" value="FlhE"/>
</dbReference>
<dbReference type="Pfam" id="PF06366">
    <property type="entry name" value="FlhE"/>
    <property type="match status" value="1"/>
</dbReference>
<keyword evidence="2" id="KW-0969">Cilium</keyword>
<dbReference type="EMBL" id="JBHRYH010000002">
    <property type="protein sequence ID" value="MFC3624768.1"/>
    <property type="molecule type" value="Genomic_DNA"/>
</dbReference>
<organism evidence="2 3">
    <name type="scientific">Vogesella amnigena</name>
    <dbReference type="NCBI Taxonomy" id="1507449"/>
    <lineage>
        <taxon>Bacteria</taxon>
        <taxon>Pseudomonadati</taxon>
        <taxon>Pseudomonadota</taxon>
        <taxon>Betaproteobacteria</taxon>
        <taxon>Neisseriales</taxon>
        <taxon>Chromobacteriaceae</taxon>
        <taxon>Vogesella</taxon>
    </lineage>
</organism>
<evidence type="ECO:0000313" key="2">
    <source>
        <dbReference type="EMBL" id="MFC3624768.1"/>
    </source>
</evidence>
<keyword evidence="1" id="KW-0732">Signal</keyword>
<dbReference type="RefSeq" id="WP_390276159.1">
    <property type="nucleotide sequence ID" value="NZ_JBHRYH010000002.1"/>
</dbReference>
<evidence type="ECO:0000256" key="1">
    <source>
        <dbReference type="SAM" id="SignalP"/>
    </source>
</evidence>
<gene>
    <name evidence="2" type="ORF">ACFOKJ_01225</name>
</gene>
<dbReference type="Proteomes" id="UP001595636">
    <property type="component" value="Unassembled WGS sequence"/>
</dbReference>
<name>A0ABV7TQY5_9NEIS</name>
<feature type="signal peptide" evidence="1">
    <location>
        <begin position="1"/>
        <end position="21"/>
    </location>
</feature>